<dbReference type="GeneID" id="57920924"/>
<dbReference type="AlphaFoldDB" id="A0A139R4P2"/>
<evidence type="ECO:0000313" key="9">
    <source>
        <dbReference type="Proteomes" id="UP000183629"/>
    </source>
</evidence>
<dbReference type="GO" id="GO:0016787">
    <property type="term" value="F:hydrolase activity"/>
    <property type="evidence" value="ECO:0007669"/>
    <property type="project" value="UniProtKB-KW"/>
</dbReference>
<name>A0A139R4P2_9STRE</name>
<evidence type="ECO:0000313" key="4">
    <source>
        <dbReference type="EMBL" id="KXT73318.1"/>
    </source>
</evidence>
<keyword evidence="3" id="KW-0472">Membrane</keyword>
<sequence>MIKKIKENYLTISLVGILLIGLSLLLYPTVSDYWNSFHQSEAVAGYVQDVEDMSEQKKAEMLAAAQAYNQTLQTGIIPDLNLSSAETKTYDQTLDVTGTGIMAYVEIPKLNTTLPIYHGTDDSVLQVAIGHIPGTSLPVGGKGTHAVISGHRGLASAKLFTDIDRLVEGDTFMIQVLDETLTYEVDQILTVTPDDVSALAIDPEQDYVTLVTCTPYGVNTHRLLVRGHRIANQENAARVTSEASQVKPLMVAPFLGIFILIVLLLVVNVYRRLRH</sequence>
<dbReference type="InterPro" id="IPR005754">
    <property type="entry name" value="Sortase"/>
</dbReference>
<evidence type="ECO:0000313" key="8">
    <source>
        <dbReference type="Proteomes" id="UP000071927"/>
    </source>
</evidence>
<dbReference type="Proteomes" id="UP000183629">
    <property type="component" value="Unassembled WGS sequence"/>
</dbReference>
<dbReference type="InterPro" id="IPR042002">
    <property type="entry name" value="Sortase_C"/>
</dbReference>
<dbReference type="RefSeq" id="WP_009855152.1">
    <property type="nucleotide sequence ID" value="NZ_CP054015.1"/>
</dbReference>
<reference evidence="7 8" key="1">
    <citation type="submission" date="2016-01" db="EMBL/GenBank/DDBJ databases">
        <title>Highly variable Streptococcus oralis are common among viridans streptococci isolated from primates.</title>
        <authorList>
            <person name="Denapaite D."/>
            <person name="Rieger M."/>
            <person name="Koendgen S."/>
            <person name="Brueckner R."/>
            <person name="Ochigava I."/>
            <person name="Kappeler P."/>
            <person name="Maetz-Rensing K."/>
            <person name="Leendertz F."/>
            <person name="Hakenbeck R."/>
        </authorList>
    </citation>
    <scope>NUCLEOTIDE SEQUENCE [LARGE SCALE GENOMIC DNA]</scope>
    <source>
        <strain evidence="4 7">DD02</strain>
        <strain evidence="5 8">DD03</strain>
    </source>
</reference>
<dbReference type="Pfam" id="PF04203">
    <property type="entry name" value="Sortase"/>
    <property type="match status" value="1"/>
</dbReference>
<proteinExistence type="predicted"/>
<evidence type="ECO:0000256" key="2">
    <source>
        <dbReference type="PIRSR" id="PIRSR605754-1"/>
    </source>
</evidence>
<evidence type="ECO:0000313" key="6">
    <source>
        <dbReference type="EMBL" id="SFU72572.1"/>
    </source>
</evidence>
<dbReference type="OMA" id="YPTISNW"/>
<reference evidence="6" key="3">
    <citation type="submission" date="2016-10" db="EMBL/GenBank/DDBJ databases">
        <authorList>
            <person name="de Groot N.N."/>
        </authorList>
    </citation>
    <scope>NUCLEOTIDE SEQUENCE [LARGE SCALE GENOMIC DNA]</scope>
    <source>
        <strain evidence="6">LMG 15572</strain>
    </source>
</reference>
<keyword evidence="9" id="KW-1185">Reference proteome</keyword>
<dbReference type="Gene3D" id="2.40.260.10">
    <property type="entry name" value="Sortase"/>
    <property type="match status" value="1"/>
</dbReference>
<keyword evidence="1" id="KW-0378">Hydrolase</keyword>
<feature type="transmembrane region" description="Helical" evidence="3">
    <location>
        <begin position="9"/>
        <end position="30"/>
    </location>
</feature>
<evidence type="ECO:0000256" key="3">
    <source>
        <dbReference type="SAM" id="Phobius"/>
    </source>
</evidence>
<dbReference type="SUPFAM" id="SSF63817">
    <property type="entry name" value="Sortase"/>
    <property type="match status" value="1"/>
</dbReference>
<protein>
    <submittedName>
        <fullName evidence="5 6">Sortase A</fullName>
    </submittedName>
</protein>
<dbReference type="PATRIC" id="fig|315405.11.peg.272"/>
<dbReference type="CDD" id="cd05827">
    <property type="entry name" value="Sortase_C"/>
    <property type="match status" value="1"/>
</dbReference>
<dbReference type="EMBL" id="LQOF01000024">
    <property type="protein sequence ID" value="KXT73318.1"/>
    <property type="molecule type" value="Genomic_DNA"/>
</dbReference>
<dbReference type="EMBL" id="FPBN01000005">
    <property type="protein sequence ID" value="SFU72572.1"/>
    <property type="molecule type" value="Genomic_DNA"/>
</dbReference>
<accession>A0A139R4P2</accession>
<dbReference type="NCBIfam" id="NF033745">
    <property type="entry name" value="class_C_sortase"/>
    <property type="match status" value="1"/>
</dbReference>
<evidence type="ECO:0000256" key="1">
    <source>
        <dbReference type="ARBA" id="ARBA00022801"/>
    </source>
</evidence>
<evidence type="ECO:0000313" key="5">
    <source>
        <dbReference type="EMBL" id="KXU09646.1"/>
    </source>
</evidence>
<dbReference type="Proteomes" id="UP000071927">
    <property type="component" value="Unassembled WGS sequence"/>
</dbReference>
<dbReference type="Proteomes" id="UP000070198">
    <property type="component" value="Unassembled WGS sequence"/>
</dbReference>
<feature type="transmembrane region" description="Helical" evidence="3">
    <location>
        <begin position="249"/>
        <end position="270"/>
    </location>
</feature>
<dbReference type="NCBIfam" id="TIGR01076">
    <property type="entry name" value="sortase_fam"/>
    <property type="match status" value="1"/>
</dbReference>
<organism evidence="5 8">
    <name type="scientific">Streptococcus gallolyticus</name>
    <dbReference type="NCBI Taxonomy" id="315405"/>
    <lineage>
        <taxon>Bacteria</taxon>
        <taxon>Bacillati</taxon>
        <taxon>Bacillota</taxon>
        <taxon>Bacilli</taxon>
        <taxon>Lactobacillales</taxon>
        <taxon>Streptococcaceae</taxon>
        <taxon>Streptococcus</taxon>
    </lineage>
</organism>
<feature type="active site" description="Proton donor/acceptor" evidence="2">
    <location>
        <position position="151"/>
    </location>
</feature>
<reference evidence="9" key="2">
    <citation type="submission" date="2016-10" db="EMBL/GenBank/DDBJ databases">
        <authorList>
            <person name="Varghese N."/>
            <person name="Submissions S."/>
        </authorList>
    </citation>
    <scope>NUCLEOTIDE SEQUENCE [LARGE SCALE GENOMIC DNA]</scope>
    <source>
        <strain evidence="9">LMG 15572</strain>
    </source>
</reference>
<dbReference type="InterPro" id="IPR023365">
    <property type="entry name" value="Sortase_dom-sf"/>
</dbReference>
<keyword evidence="3" id="KW-0812">Transmembrane</keyword>
<gene>
    <name evidence="6" type="ORF">SAMN05660328_10546</name>
    <name evidence="4" type="ORF">SGADD02_00245</name>
    <name evidence="5" type="ORF">SGADD03_00633</name>
</gene>
<keyword evidence="3" id="KW-1133">Transmembrane helix</keyword>
<feature type="active site" description="Acyl-thioester intermediate" evidence="2">
    <location>
        <position position="213"/>
    </location>
</feature>
<evidence type="ECO:0000313" key="7">
    <source>
        <dbReference type="Proteomes" id="UP000070198"/>
    </source>
</evidence>
<dbReference type="EMBL" id="LQXV01000140">
    <property type="protein sequence ID" value="KXU09646.1"/>
    <property type="molecule type" value="Genomic_DNA"/>
</dbReference>